<evidence type="ECO:0000313" key="3">
    <source>
        <dbReference type="EMBL" id="GGH60206.1"/>
    </source>
</evidence>
<dbReference type="Pfam" id="PF03372">
    <property type="entry name" value="Exo_endo_phos"/>
    <property type="match status" value="1"/>
</dbReference>
<dbReference type="InterPro" id="IPR051547">
    <property type="entry name" value="TDP2-like"/>
</dbReference>
<protein>
    <submittedName>
        <fullName evidence="3">Phosphatase</fullName>
    </submittedName>
</protein>
<organism evidence="3 4">
    <name type="scientific">Rothia aerolata</name>
    <dbReference type="NCBI Taxonomy" id="1812262"/>
    <lineage>
        <taxon>Bacteria</taxon>
        <taxon>Bacillati</taxon>
        <taxon>Actinomycetota</taxon>
        <taxon>Actinomycetes</taxon>
        <taxon>Micrococcales</taxon>
        <taxon>Micrococcaceae</taxon>
        <taxon>Rothia</taxon>
    </lineage>
</organism>
<evidence type="ECO:0000259" key="2">
    <source>
        <dbReference type="Pfam" id="PF03372"/>
    </source>
</evidence>
<comment type="caution">
    <text evidence="3">The sequence shown here is derived from an EMBL/GenBank/DDBJ whole genome shotgun (WGS) entry which is preliminary data.</text>
</comment>
<keyword evidence="1" id="KW-0378">Hydrolase</keyword>
<evidence type="ECO:0000256" key="1">
    <source>
        <dbReference type="ARBA" id="ARBA00022801"/>
    </source>
</evidence>
<keyword evidence="4" id="KW-1185">Reference proteome</keyword>
<dbReference type="InterPro" id="IPR005135">
    <property type="entry name" value="Endo/exonuclease/phosphatase"/>
</dbReference>
<dbReference type="SUPFAM" id="SSF56219">
    <property type="entry name" value="DNase I-like"/>
    <property type="match status" value="1"/>
</dbReference>
<gene>
    <name evidence="3" type="ORF">GCM10007359_08160</name>
</gene>
<dbReference type="RefSeq" id="WP_188359025.1">
    <property type="nucleotide sequence ID" value="NZ_BMDC01000001.1"/>
</dbReference>
<dbReference type="Gene3D" id="3.60.10.10">
    <property type="entry name" value="Endonuclease/exonuclease/phosphatase"/>
    <property type="match status" value="1"/>
</dbReference>
<sequence length="278" mass="31530">MKLLTLNTHSWLEIHQLHKIKRLADFILAEEIDVVALQEVNQNVVSDEADAPSSFLPVRSQPLKKSNFALLLSAMLEKAGAAYQWSWADSHVGWGIYDEGISLLSRLPVQQVQCIETSKNIYTYDDVFRRCALAFEVETASGSAWFASAHMNWWLMEGEYLFEHDFASLNQQLRSLAGEKPVFLMGDFNNCASIPDEGYAQMMRLNWHDSFAQAQQRQGEFTVHKNIAGWEGATKAMRLDYILTSQPIPCLSHRVVFDDSTEDAISDHSGVVAEYDFE</sequence>
<dbReference type="Proteomes" id="UP000600171">
    <property type="component" value="Unassembled WGS sequence"/>
</dbReference>
<dbReference type="PANTHER" id="PTHR15822:SF23">
    <property type="entry name" value="ENDONUCLEASE_EXONUCLEASE_PHOSPHATASE FAMILY PROTEIN"/>
    <property type="match status" value="1"/>
</dbReference>
<dbReference type="EMBL" id="BMDC01000001">
    <property type="protein sequence ID" value="GGH60206.1"/>
    <property type="molecule type" value="Genomic_DNA"/>
</dbReference>
<dbReference type="InterPro" id="IPR036691">
    <property type="entry name" value="Endo/exonu/phosph_ase_sf"/>
</dbReference>
<dbReference type="GO" id="GO:0016787">
    <property type="term" value="F:hydrolase activity"/>
    <property type="evidence" value="ECO:0007669"/>
    <property type="project" value="UniProtKB-KW"/>
</dbReference>
<evidence type="ECO:0000313" key="4">
    <source>
        <dbReference type="Proteomes" id="UP000600171"/>
    </source>
</evidence>
<dbReference type="PANTHER" id="PTHR15822">
    <property type="entry name" value="TRAF AND TNF RECEPTOR-ASSOCIATED PROTEIN"/>
    <property type="match status" value="1"/>
</dbReference>
<dbReference type="AlphaFoldDB" id="A0A917ISA0"/>
<name>A0A917ISA0_9MICC</name>
<accession>A0A917ISA0</accession>
<feature type="domain" description="Endonuclease/exonuclease/phosphatase" evidence="2">
    <location>
        <begin position="18"/>
        <end position="268"/>
    </location>
</feature>
<dbReference type="CDD" id="cd09079">
    <property type="entry name" value="RgfB-like"/>
    <property type="match status" value="1"/>
</dbReference>
<reference evidence="3 4" key="1">
    <citation type="journal article" date="2014" name="Int. J. Syst. Evol. Microbiol.">
        <title>Complete genome sequence of Corynebacterium casei LMG S-19264T (=DSM 44701T), isolated from a smear-ripened cheese.</title>
        <authorList>
            <consortium name="US DOE Joint Genome Institute (JGI-PGF)"/>
            <person name="Walter F."/>
            <person name="Albersmeier A."/>
            <person name="Kalinowski J."/>
            <person name="Ruckert C."/>
        </authorList>
    </citation>
    <scope>NUCLEOTIDE SEQUENCE [LARGE SCALE GENOMIC DNA]</scope>
    <source>
        <strain evidence="3 4">CCM 8669</strain>
    </source>
</reference>
<proteinExistence type="predicted"/>